<evidence type="ECO:0000256" key="1">
    <source>
        <dbReference type="SAM" id="SignalP"/>
    </source>
</evidence>
<reference evidence="2" key="2">
    <citation type="journal article" date="2021" name="Syst. Appl. Microbiol.">
        <title>Roseomonas hellenica sp. nov., isolated from roots of wild-growing Alkanna tinctoria.</title>
        <authorList>
            <person name="Rat A."/>
            <person name="Naranjo H.D."/>
            <person name="Lebbe L."/>
            <person name="Cnockaert M."/>
            <person name="Krigas N."/>
            <person name="Grigoriadou K."/>
            <person name="Maloupa E."/>
            <person name="Willems A."/>
        </authorList>
    </citation>
    <scope>NUCLEOTIDE SEQUENCE</scope>
    <source>
        <strain evidence="2">LMG 31231</strain>
    </source>
</reference>
<organism evidence="2 3">
    <name type="scientific">Neoroseomonas soli</name>
    <dbReference type="NCBI Taxonomy" id="1081025"/>
    <lineage>
        <taxon>Bacteria</taxon>
        <taxon>Pseudomonadati</taxon>
        <taxon>Pseudomonadota</taxon>
        <taxon>Alphaproteobacteria</taxon>
        <taxon>Acetobacterales</taxon>
        <taxon>Acetobacteraceae</taxon>
        <taxon>Neoroseomonas</taxon>
    </lineage>
</organism>
<dbReference type="AlphaFoldDB" id="A0A9X9WTR4"/>
<keyword evidence="1" id="KW-0732">Signal</keyword>
<dbReference type="EMBL" id="JAAEDM010000008">
    <property type="protein sequence ID" value="MBR0670543.1"/>
    <property type="molecule type" value="Genomic_DNA"/>
</dbReference>
<evidence type="ECO:0000313" key="2">
    <source>
        <dbReference type="EMBL" id="MBR0670543.1"/>
    </source>
</evidence>
<keyword evidence="3" id="KW-1185">Reference proteome</keyword>
<sequence>MIGLRRIARALAVAAMVGPPAIAAAQPTGERVEAILDRIDAIRDQIRIRPGGVLGIMGYNMSPDGSANALQINRSTVSADEGASTFTLSQFGFGFTWSESFPLFTEAYVGTARYDPRAVFTNLGTRRSPLRWNNIAATLGVGYDIRIGEYLWLRPILNVSGGYAASDASLFGQFIQYRTDRDISALTDQHVNVGGLGGSLMLAYYDYRPARDIDVELRYTQIQLQTLGDTIRAARGRSTAQTASLWTRYRWPTGWEAFGRPVRWVLDGSFSYYLGDQADIMGFTWSAKVGGGIEIDVGRQEFGALGLNLSRVRLVARYFIGDNNITGTSVGLGFSF</sequence>
<evidence type="ECO:0008006" key="4">
    <source>
        <dbReference type="Google" id="ProtNLM"/>
    </source>
</evidence>
<name>A0A9X9WTR4_9PROT</name>
<evidence type="ECO:0000313" key="3">
    <source>
        <dbReference type="Proteomes" id="UP001138751"/>
    </source>
</evidence>
<protein>
    <recommendedName>
        <fullName evidence="4">Autotransporter domain-containing protein</fullName>
    </recommendedName>
</protein>
<feature type="chain" id="PRO_5040898345" description="Autotransporter domain-containing protein" evidence="1">
    <location>
        <begin position="24"/>
        <end position="336"/>
    </location>
</feature>
<dbReference type="Proteomes" id="UP001138751">
    <property type="component" value="Unassembled WGS sequence"/>
</dbReference>
<comment type="caution">
    <text evidence="2">The sequence shown here is derived from an EMBL/GenBank/DDBJ whole genome shotgun (WGS) entry which is preliminary data.</text>
</comment>
<proteinExistence type="predicted"/>
<feature type="signal peptide" evidence="1">
    <location>
        <begin position="1"/>
        <end position="23"/>
    </location>
</feature>
<gene>
    <name evidence="2" type="ORF">GXW76_05115</name>
</gene>
<accession>A0A9X9WTR4</accession>
<reference evidence="2" key="1">
    <citation type="submission" date="2020-01" db="EMBL/GenBank/DDBJ databases">
        <authorList>
            <person name="Rat A."/>
        </authorList>
    </citation>
    <scope>NUCLEOTIDE SEQUENCE</scope>
    <source>
        <strain evidence="2">LMG 31231</strain>
    </source>
</reference>